<comment type="caution">
    <text evidence="1">The sequence shown here is derived from an EMBL/GenBank/DDBJ whole genome shotgun (WGS) entry which is preliminary data.</text>
</comment>
<evidence type="ECO:0000313" key="1">
    <source>
        <dbReference type="EMBL" id="CAG8612164.1"/>
    </source>
</evidence>
<accession>A0ABN7UKS0</accession>
<gene>
    <name evidence="1" type="ORF">GMARGA_LOCUS7413</name>
</gene>
<evidence type="ECO:0000313" key="2">
    <source>
        <dbReference type="Proteomes" id="UP000789901"/>
    </source>
</evidence>
<reference evidence="1 2" key="1">
    <citation type="submission" date="2021-06" db="EMBL/GenBank/DDBJ databases">
        <authorList>
            <person name="Kallberg Y."/>
            <person name="Tangrot J."/>
            <person name="Rosling A."/>
        </authorList>
    </citation>
    <scope>NUCLEOTIDE SEQUENCE [LARGE SCALE GENOMIC DNA]</scope>
    <source>
        <strain evidence="1 2">120-4 pot B 10/14</strain>
    </source>
</reference>
<dbReference type="EMBL" id="CAJVQB010003581">
    <property type="protein sequence ID" value="CAG8612164.1"/>
    <property type="molecule type" value="Genomic_DNA"/>
</dbReference>
<organism evidence="1 2">
    <name type="scientific">Gigaspora margarita</name>
    <dbReference type="NCBI Taxonomy" id="4874"/>
    <lineage>
        <taxon>Eukaryota</taxon>
        <taxon>Fungi</taxon>
        <taxon>Fungi incertae sedis</taxon>
        <taxon>Mucoromycota</taxon>
        <taxon>Glomeromycotina</taxon>
        <taxon>Glomeromycetes</taxon>
        <taxon>Diversisporales</taxon>
        <taxon>Gigasporaceae</taxon>
        <taxon>Gigaspora</taxon>
    </lineage>
</organism>
<protein>
    <submittedName>
        <fullName evidence="1">37707_t:CDS:1</fullName>
    </submittedName>
</protein>
<dbReference type="Proteomes" id="UP000789901">
    <property type="component" value="Unassembled WGS sequence"/>
</dbReference>
<proteinExistence type="predicted"/>
<name>A0ABN7UKS0_GIGMA</name>
<keyword evidence="2" id="KW-1185">Reference proteome</keyword>
<sequence length="91" mass="10675">MVQLSSYNDKKEYNNDPVFDFEQSLYEYALVLAEFENDPWKDFSIKDIPILQEISNEETGNEYTEEIFAIKTKQIKPSINNSSYTEKTCNS</sequence>